<protein>
    <recommendedName>
        <fullName evidence="3">Lipoprotein</fullName>
    </recommendedName>
</protein>
<gene>
    <name evidence="1" type="ORF">GCM10010993_35910</name>
</gene>
<evidence type="ECO:0008006" key="3">
    <source>
        <dbReference type="Google" id="ProtNLM"/>
    </source>
</evidence>
<accession>A0ABQ1N8C9</accession>
<sequence length="132" mass="15439">MKKIALLMFVVFTQACSTKASKNDSVYLKLMLLLEEHKLDLQLTNNNIIYYFDGDCSFCIDKLKQLNEKYDEKLLAIAHVGDLIVFNYMIKENTPNLQNRLIVVENDKFDKILLLNSVYIVNKEEDQITRLE</sequence>
<evidence type="ECO:0000313" key="2">
    <source>
        <dbReference type="Proteomes" id="UP000635885"/>
    </source>
</evidence>
<dbReference type="Proteomes" id="UP000635885">
    <property type="component" value="Unassembled WGS sequence"/>
</dbReference>
<organism evidence="1 2">
    <name type="scientific">Belliella aquatica</name>
    <dbReference type="NCBI Taxonomy" id="1323734"/>
    <lineage>
        <taxon>Bacteria</taxon>
        <taxon>Pseudomonadati</taxon>
        <taxon>Bacteroidota</taxon>
        <taxon>Cytophagia</taxon>
        <taxon>Cytophagales</taxon>
        <taxon>Cyclobacteriaceae</taxon>
        <taxon>Belliella</taxon>
    </lineage>
</organism>
<reference evidence="2" key="1">
    <citation type="journal article" date="2019" name="Int. J. Syst. Evol. Microbiol.">
        <title>The Global Catalogue of Microorganisms (GCM) 10K type strain sequencing project: providing services to taxonomists for standard genome sequencing and annotation.</title>
        <authorList>
            <consortium name="The Broad Institute Genomics Platform"/>
            <consortium name="The Broad Institute Genome Sequencing Center for Infectious Disease"/>
            <person name="Wu L."/>
            <person name="Ma J."/>
        </authorList>
    </citation>
    <scope>NUCLEOTIDE SEQUENCE [LARGE SCALE GENOMIC DNA]</scope>
    <source>
        <strain evidence="2">CGMCC 1.12479</strain>
    </source>
</reference>
<comment type="caution">
    <text evidence="1">The sequence shown here is derived from an EMBL/GenBank/DDBJ whole genome shotgun (WGS) entry which is preliminary data.</text>
</comment>
<evidence type="ECO:0000313" key="1">
    <source>
        <dbReference type="EMBL" id="GGC54317.1"/>
    </source>
</evidence>
<keyword evidence="2" id="KW-1185">Reference proteome</keyword>
<dbReference type="RefSeq" id="WP_188444499.1">
    <property type="nucleotide sequence ID" value="NZ_BMFD01000024.1"/>
</dbReference>
<dbReference type="EMBL" id="BMFD01000024">
    <property type="protein sequence ID" value="GGC54317.1"/>
    <property type="molecule type" value="Genomic_DNA"/>
</dbReference>
<proteinExistence type="predicted"/>
<name>A0ABQ1N8C9_9BACT</name>
<dbReference type="PROSITE" id="PS51257">
    <property type="entry name" value="PROKAR_LIPOPROTEIN"/>
    <property type="match status" value="1"/>
</dbReference>